<comment type="similarity">
    <text evidence="2">Belongs to the class-I pyridoxal-phosphate-dependent aminotransferase family.</text>
</comment>
<name>A0A8E2DG98_9APHY</name>
<dbReference type="CDD" id="cd00609">
    <property type="entry name" value="AAT_like"/>
    <property type="match status" value="1"/>
</dbReference>
<dbReference type="InterPro" id="IPR015424">
    <property type="entry name" value="PyrdxlP-dep_Trfase"/>
</dbReference>
<protein>
    <submittedName>
        <fullName evidence="7">L-tyrosine:2-oxoglutarate aminotransferase</fullName>
    </submittedName>
</protein>
<dbReference type="SUPFAM" id="SSF53383">
    <property type="entry name" value="PLP-dependent transferases"/>
    <property type="match status" value="1"/>
</dbReference>
<dbReference type="GO" id="GO:0008483">
    <property type="term" value="F:transaminase activity"/>
    <property type="evidence" value="ECO:0007669"/>
    <property type="project" value="UniProtKB-KW"/>
</dbReference>
<evidence type="ECO:0000259" key="6">
    <source>
        <dbReference type="Pfam" id="PF00155"/>
    </source>
</evidence>
<dbReference type="InterPro" id="IPR015421">
    <property type="entry name" value="PyrdxlP-dep_Trfase_major"/>
</dbReference>
<accession>A0A8E2DG98</accession>
<sequence length="483" mass="53700">MSGTNPFDLSRHLSSEAKARVANPMKAIWKLIQQQPNVVMLANGDPHFSLYPIRKVDFEVASIENQDPVKSWTASRLSARTLLLTSSSSNRSALPLNLGLQYANGAGRPEAQRAAAALTQFYHAPPDHITTLTLGNFDGITKCLRLLGEPGDKFLADEFAFRAVTNAGVPQGIEWISVKMDGCGMIPESLEEILVRWDEGRGKRPHVLYVVPCGQNPTGSTLSLERRRKIYEIAQLYDLVIIEDDPYYFLQYPSDPNDSSLVPSFLSLDTDGRVIRLDSLSKILAPGLRLGWLTSSAAFHEHLIALTDSSTQHPHGFGQVFLAELLSEHGWGLAGFDRWVSSLREEYRRRRDFFLEEFERRIGGSGLVNARAPEAGMFVWIRVNIEKHPRYQNGINAGDGAAARARTNVAQLMQELFMCCLDSGLVIVPASVFALSGDSVWDDSAVPIEDRVYFLRATFAGTEEIMRKGLEILANVLQTFFAE</sequence>
<keyword evidence="8" id="KW-1185">Reference proteome</keyword>
<dbReference type="AlphaFoldDB" id="A0A8E2DG98"/>
<reference evidence="7 8" key="1">
    <citation type="submission" date="2016-07" db="EMBL/GenBank/DDBJ databases">
        <title>Draft genome of the white-rot fungus Obba rivulosa 3A-2.</title>
        <authorList>
            <consortium name="DOE Joint Genome Institute"/>
            <person name="Miettinen O."/>
            <person name="Riley R."/>
            <person name="Acob R."/>
            <person name="Barry K."/>
            <person name="Cullen D."/>
            <person name="De Vries R."/>
            <person name="Hainaut M."/>
            <person name="Hatakka A."/>
            <person name="Henrissat B."/>
            <person name="Hilden K."/>
            <person name="Kuo R."/>
            <person name="Labutti K."/>
            <person name="Lipzen A."/>
            <person name="Makela M.R."/>
            <person name="Sandor L."/>
            <person name="Spatafora J.W."/>
            <person name="Grigoriev I.V."/>
            <person name="Hibbett D.S."/>
        </authorList>
    </citation>
    <scope>NUCLEOTIDE SEQUENCE [LARGE SCALE GENOMIC DNA]</scope>
    <source>
        <strain evidence="7 8">3A-2</strain>
    </source>
</reference>
<proteinExistence type="inferred from homology"/>
<evidence type="ECO:0000256" key="2">
    <source>
        <dbReference type="ARBA" id="ARBA00007441"/>
    </source>
</evidence>
<dbReference type="Gene3D" id="3.40.640.10">
    <property type="entry name" value="Type I PLP-dependent aspartate aminotransferase-like (Major domain)"/>
    <property type="match status" value="1"/>
</dbReference>
<dbReference type="OrthoDB" id="691673at2759"/>
<dbReference type="Pfam" id="PF00155">
    <property type="entry name" value="Aminotran_1_2"/>
    <property type="match status" value="1"/>
</dbReference>
<dbReference type="Proteomes" id="UP000250043">
    <property type="component" value="Unassembled WGS sequence"/>
</dbReference>
<evidence type="ECO:0000256" key="3">
    <source>
        <dbReference type="ARBA" id="ARBA00022576"/>
    </source>
</evidence>
<dbReference type="GO" id="GO:0030170">
    <property type="term" value="F:pyridoxal phosphate binding"/>
    <property type="evidence" value="ECO:0007669"/>
    <property type="project" value="InterPro"/>
</dbReference>
<keyword evidence="3 7" id="KW-0032">Aminotransferase</keyword>
<evidence type="ECO:0000256" key="4">
    <source>
        <dbReference type="ARBA" id="ARBA00022679"/>
    </source>
</evidence>
<dbReference type="InterPro" id="IPR050859">
    <property type="entry name" value="Class-I_PLP-dep_aminotransf"/>
</dbReference>
<gene>
    <name evidence="7" type="ORF">OBBRIDRAFT_289340</name>
</gene>
<dbReference type="PANTHER" id="PTHR42790">
    <property type="entry name" value="AMINOTRANSFERASE"/>
    <property type="match status" value="1"/>
</dbReference>
<evidence type="ECO:0000313" key="8">
    <source>
        <dbReference type="Proteomes" id="UP000250043"/>
    </source>
</evidence>
<evidence type="ECO:0000256" key="5">
    <source>
        <dbReference type="ARBA" id="ARBA00022898"/>
    </source>
</evidence>
<evidence type="ECO:0000256" key="1">
    <source>
        <dbReference type="ARBA" id="ARBA00001933"/>
    </source>
</evidence>
<keyword evidence="5" id="KW-0663">Pyridoxal phosphate</keyword>
<dbReference type="GO" id="GO:1901605">
    <property type="term" value="P:alpha-amino acid metabolic process"/>
    <property type="evidence" value="ECO:0007669"/>
    <property type="project" value="TreeGrafter"/>
</dbReference>
<comment type="cofactor">
    <cofactor evidence="1">
        <name>pyridoxal 5'-phosphate</name>
        <dbReference type="ChEBI" id="CHEBI:597326"/>
    </cofactor>
</comment>
<dbReference type="PANTHER" id="PTHR42790:SF19">
    <property type="entry name" value="KYNURENINE_ALPHA-AMINOADIPATE AMINOTRANSFERASE, MITOCHONDRIAL"/>
    <property type="match status" value="1"/>
</dbReference>
<feature type="domain" description="Aminotransferase class I/classII large" evidence="6">
    <location>
        <begin position="101"/>
        <end position="467"/>
    </location>
</feature>
<dbReference type="InterPro" id="IPR004839">
    <property type="entry name" value="Aminotransferase_I/II_large"/>
</dbReference>
<dbReference type="EMBL" id="KV722568">
    <property type="protein sequence ID" value="OCH85707.1"/>
    <property type="molecule type" value="Genomic_DNA"/>
</dbReference>
<evidence type="ECO:0000313" key="7">
    <source>
        <dbReference type="EMBL" id="OCH85707.1"/>
    </source>
</evidence>
<organism evidence="7 8">
    <name type="scientific">Obba rivulosa</name>
    <dbReference type="NCBI Taxonomy" id="1052685"/>
    <lineage>
        <taxon>Eukaryota</taxon>
        <taxon>Fungi</taxon>
        <taxon>Dikarya</taxon>
        <taxon>Basidiomycota</taxon>
        <taxon>Agaricomycotina</taxon>
        <taxon>Agaricomycetes</taxon>
        <taxon>Polyporales</taxon>
        <taxon>Gelatoporiaceae</taxon>
        <taxon>Obba</taxon>
    </lineage>
</organism>
<keyword evidence="4 7" id="KW-0808">Transferase</keyword>